<reference evidence="1 2" key="1">
    <citation type="journal article" date="2020" name="Microorganisms">
        <title>Osmotic Adaptation and Compatible Solute Biosynthesis of Phototrophic Bacteria as Revealed from Genome Analyses.</title>
        <authorList>
            <person name="Imhoff J.F."/>
            <person name="Rahn T."/>
            <person name="Kunzel S."/>
            <person name="Keller A."/>
            <person name="Neulinger S.C."/>
        </authorList>
    </citation>
    <scope>NUCLEOTIDE SEQUENCE [LARGE SCALE GENOMIC DNA]</scope>
    <source>
        <strain evidence="1 2">DSM 15382</strain>
    </source>
</reference>
<dbReference type="EMBL" id="NRSG01000425">
    <property type="protein sequence ID" value="MBK1662008.1"/>
    <property type="molecule type" value="Genomic_DNA"/>
</dbReference>
<dbReference type="Proteomes" id="UP000697995">
    <property type="component" value="Unassembled WGS sequence"/>
</dbReference>
<accession>A0ABS1D5M3</accession>
<evidence type="ECO:0000313" key="2">
    <source>
        <dbReference type="Proteomes" id="UP000697995"/>
    </source>
</evidence>
<organism evidence="1 2">
    <name type="scientific">Paracraurococcus ruber</name>
    <dbReference type="NCBI Taxonomy" id="77675"/>
    <lineage>
        <taxon>Bacteria</taxon>
        <taxon>Pseudomonadati</taxon>
        <taxon>Pseudomonadota</taxon>
        <taxon>Alphaproteobacteria</taxon>
        <taxon>Acetobacterales</taxon>
        <taxon>Roseomonadaceae</taxon>
        <taxon>Paracraurococcus</taxon>
    </lineage>
</organism>
<sequence length="127" mass="13901">MRDRLIGCWRLLEVTARDAAGRAVPSPYGPQPMGVVRFEADRMMAAVGDGRAPAAGEGRFFASYTGTWTFDGTVLSTRVDAAYPPERIGSDQVRQVRMKGAHIVLTPPPREVDGVLLTLDLEWEKVA</sequence>
<evidence type="ECO:0008006" key="3">
    <source>
        <dbReference type="Google" id="ProtNLM"/>
    </source>
</evidence>
<keyword evidence="2" id="KW-1185">Reference proteome</keyword>
<name>A0ABS1D5M3_9PROT</name>
<comment type="caution">
    <text evidence="1">The sequence shown here is derived from an EMBL/GenBank/DDBJ whole genome shotgun (WGS) entry which is preliminary data.</text>
</comment>
<protein>
    <recommendedName>
        <fullName evidence="3">Lipocalin-like domain-containing protein</fullName>
    </recommendedName>
</protein>
<dbReference type="RefSeq" id="WP_133223057.1">
    <property type="nucleotide sequence ID" value="NZ_NRSG01000425.1"/>
</dbReference>
<evidence type="ECO:0000313" key="1">
    <source>
        <dbReference type="EMBL" id="MBK1662008.1"/>
    </source>
</evidence>
<gene>
    <name evidence="1" type="ORF">CKO45_27840</name>
</gene>
<proteinExistence type="predicted"/>